<evidence type="ECO:0000313" key="2">
    <source>
        <dbReference type="EMBL" id="PQJ66959.1"/>
    </source>
</evidence>
<feature type="region of interest" description="Disordered" evidence="1">
    <location>
        <begin position="187"/>
        <end position="231"/>
    </location>
</feature>
<dbReference type="RefSeq" id="WP_105060253.1">
    <property type="nucleotide sequence ID" value="NZ_MSCJ01000001.1"/>
</dbReference>
<name>A0A2S7VXW2_PHOAN</name>
<evidence type="ECO:0000313" key="3">
    <source>
        <dbReference type="Proteomes" id="UP000238730"/>
    </source>
</evidence>
<feature type="compositionally biased region" description="Low complexity" evidence="1">
    <location>
        <begin position="189"/>
        <end position="203"/>
    </location>
</feature>
<accession>A0A2S7VXW2</accession>
<comment type="caution">
    <text evidence="2">The sequence shown here is derived from an EMBL/GenBank/DDBJ whole genome shotgun (WGS) entry which is preliminary data.</text>
</comment>
<proteinExistence type="predicted"/>
<dbReference type="EMBL" id="MSCJ01000001">
    <property type="protein sequence ID" value="PQJ66959.1"/>
    <property type="molecule type" value="Genomic_DNA"/>
</dbReference>
<feature type="compositionally biased region" description="Polar residues" evidence="1">
    <location>
        <begin position="217"/>
        <end position="231"/>
    </location>
</feature>
<dbReference type="OrthoDB" id="6399678at2"/>
<evidence type="ECO:0008006" key="4">
    <source>
        <dbReference type="Google" id="ProtNLM"/>
    </source>
</evidence>
<dbReference type="Proteomes" id="UP000238730">
    <property type="component" value="Unassembled WGS sequence"/>
</dbReference>
<organism evidence="2 3">
    <name type="scientific">Photobacterium angustum</name>
    <dbReference type="NCBI Taxonomy" id="661"/>
    <lineage>
        <taxon>Bacteria</taxon>
        <taxon>Pseudomonadati</taxon>
        <taxon>Pseudomonadota</taxon>
        <taxon>Gammaproteobacteria</taxon>
        <taxon>Vibrionales</taxon>
        <taxon>Vibrionaceae</taxon>
        <taxon>Photobacterium</taxon>
    </lineage>
</organism>
<evidence type="ECO:0000256" key="1">
    <source>
        <dbReference type="SAM" id="MobiDB-lite"/>
    </source>
</evidence>
<dbReference type="Pfam" id="PF11748">
    <property type="entry name" value="DUF3306"/>
    <property type="match status" value="1"/>
</dbReference>
<dbReference type="AlphaFoldDB" id="A0A2S7VXW2"/>
<dbReference type="InterPro" id="IPR021735">
    <property type="entry name" value="DUF3306"/>
</dbReference>
<sequence>MATNFFQRWSQRKLTKTEDESVGETLTLESAETAPEQDVVVTENTALNADVIEPIETDKALDNQLDKTDLVADDRPDIALTHDDVSTVTYDSGVASFMKESVEKSVKKAALRKLFHSEEFNYISDMDDCTEDFSNIPTLDPAIASQMRGWVNQAVEKVTDMVEDLSSETMNNSELDNKAEQSELALTATEQTSLTSQDTLQSTIPSSTDNGAEDETNPTTVSPEKNSAQDI</sequence>
<protein>
    <recommendedName>
        <fullName evidence="4">DUF3306 domain-containing protein</fullName>
    </recommendedName>
</protein>
<gene>
    <name evidence="2" type="ORF">BTO08_05715</name>
</gene>
<feature type="region of interest" description="Disordered" evidence="1">
    <location>
        <begin position="17"/>
        <end position="37"/>
    </location>
</feature>
<reference evidence="2 3" key="1">
    <citation type="submission" date="2016-12" db="EMBL/GenBank/DDBJ databases">
        <title>Diversity of luminous bacteria.</title>
        <authorList>
            <person name="Yoshizawa S."/>
            <person name="Kogure K."/>
        </authorList>
    </citation>
    <scope>NUCLEOTIDE SEQUENCE [LARGE SCALE GENOMIC DNA]</scope>
    <source>
        <strain evidence="2 3">LC1-200</strain>
    </source>
</reference>